<keyword evidence="1" id="KW-0808">Transferase</keyword>
<dbReference type="PANTHER" id="PTHR35526:SF3">
    <property type="entry name" value="ANTI-SIGMA-F FACTOR RSBW"/>
    <property type="match status" value="1"/>
</dbReference>
<dbReference type="InterPro" id="IPR003594">
    <property type="entry name" value="HATPase_dom"/>
</dbReference>
<accession>A0ABY5DTN7</accession>
<dbReference type="Gene3D" id="3.30.565.10">
    <property type="entry name" value="Histidine kinase-like ATPase, C-terminal domain"/>
    <property type="match status" value="1"/>
</dbReference>
<dbReference type="RefSeq" id="WP_254572071.1">
    <property type="nucleotide sequence ID" value="NZ_CP098502.1"/>
</dbReference>
<dbReference type="InterPro" id="IPR050267">
    <property type="entry name" value="Anti-sigma-factor_SerPK"/>
</dbReference>
<keyword evidence="3" id="KW-0547">Nucleotide-binding</keyword>
<dbReference type="EMBL" id="CP098502">
    <property type="protein sequence ID" value="UTI65390.1"/>
    <property type="molecule type" value="Genomic_DNA"/>
</dbReference>
<dbReference type="CDD" id="cd16936">
    <property type="entry name" value="HATPase_RsbW-like"/>
    <property type="match status" value="1"/>
</dbReference>
<evidence type="ECO:0000313" key="4">
    <source>
        <dbReference type="Proteomes" id="UP001056035"/>
    </source>
</evidence>
<dbReference type="Proteomes" id="UP001056035">
    <property type="component" value="Chromosome"/>
</dbReference>
<dbReference type="SMART" id="SM00387">
    <property type="entry name" value="HATPase_c"/>
    <property type="match status" value="1"/>
</dbReference>
<evidence type="ECO:0000256" key="1">
    <source>
        <dbReference type="ARBA" id="ARBA00022527"/>
    </source>
</evidence>
<proteinExistence type="predicted"/>
<dbReference type="GO" id="GO:0005524">
    <property type="term" value="F:ATP binding"/>
    <property type="evidence" value="ECO:0007669"/>
    <property type="project" value="UniProtKB-KW"/>
</dbReference>
<dbReference type="SUPFAM" id="SSF55874">
    <property type="entry name" value="ATPase domain of HSP90 chaperone/DNA topoisomerase II/histidine kinase"/>
    <property type="match status" value="1"/>
</dbReference>
<dbReference type="PANTHER" id="PTHR35526">
    <property type="entry name" value="ANTI-SIGMA-F FACTOR RSBW-RELATED"/>
    <property type="match status" value="1"/>
</dbReference>
<keyword evidence="1" id="KW-0723">Serine/threonine-protein kinase</keyword>
<protein>
    <submittedName>
        <fullName evidence="3">ATP-binding protein</fullName>
    </submittedName>
</protein>
<gene>
    <name evidence="3" type="ORF">NBH00_04055</name>
</gene>
<keyword evidence="1" id="KW-0418">Kinase</keyword>
<reference evidence="3 4" key="1">
    <citation type="submission" date="2022-06" db="EMBL/GenBank/DDBJ databases">
        <title>Paraconexibacter antarcticus.</title>
        <authorList>
            <person name="Kim C.S."/>
        </authorList>
    </citation>
    <scope>NUCLEOTIDE SEQUENCE [LARGE SCALE GENOMIC DNA]</scope>
    <source>
        <strain evidence="3 4">02-257</strain>
    </source>
</reference>
<name>A0ABY5DTN7_9ACTN</name>
<evidence type="ECO:0000313" key="3">
    <source>
        <dbReference type="EMBL" id="UTI65390.1"/>
    </source>
</evidence>
<sequence>MVSAPDFTLSLPARSESVGVVRHVLGGVGDAWPVDAELQDDILIAVGEACANVVLHAYADAPAGVLDVRGGTEDGHVVVVIRDTGPGIVPRPQSSGLGMGLPLMAALTERMETGHADDGAHEVRLTFPKVRR</sequence>
<feature type="domain" description="Histidine kinase/HSP90-like ATPase" evidence="2">
    <location>
        <begin position="37"/>
        <end position="131"/>
    </location>
</feature>
<evidence type="ECO:0000259" key="2">
    <source>
        <dbReference type="SMART" id="SM00387"/>
    </source>
</evidence>
<dbReference type="InterPro" id="IPR036890">
    <property type="entry name" value="HATPase_C_sf"/>
</dbReference>
<dbReference type="Pfam" id="PF13581">
    <property type="entry name" value="HATPase_c_2"/>
    <property type="match status" value="1"/>
</dbReference>
<keyword evidence="3" id="KW-0067">ATP-binding</keyword>
<organism evidence="3 4">
    <name type="scientific">Paraconexibacter antarcticus</name>
    <dbReference type="NCBI Taxonomy" id="2949664"/>
    <lineage>
        <taxon>Bacteria</taxon>
        <taxon>Bacillati</taxon>
        <taxon>Actinomycetota</taxon>
        <taxon>Thermoleophilia</taxon>
        <taxon>Solirubrobacterales</taxon>
        <taxon>Paraconexibacteraceae</taxon>
        <taxon>Paraconexibacter</taxon>
    </lineage>
</organism>
<keyword evidence="4" id="KW-1185">Reference proteome</keyword>